<feature type="non-terminal residue" evidence="3">
    <location>
        <position position="121"/>
    </location>
</feature>
<dbReference type="InterPro" id="IPR050739">
    <property type="entry name" value="MFP"/>
</dbReference>
<dbReference type="Proteomes" id="UP000460416">
    <property type="component" value="Unassembled WGS sequence"/>
</dbReference>
<evidence type="ECO:0000313" key="4">
    <source>
        <dbReference type="Proteomes" id="UP000460416"/>
    </source>
</evidence>
<organism evidence="3 4">
    <name type="scientific">Christiangramia aestuarii</name>
    <dbReference type="NCBI Taxonomy" id="1028746"/>
    <lineage>
        <taxon>Bacteria</taxon>
        <taxon>Pseudomonadati</taxon>
        <taxon>Bacteroidota</taxon>
        <taxon>Flavobacteriia</taxon>
        <taxon>Flavobacteriales</taxon>
        <taxon>Flavobacteriaceae</taxon>
        <taxon>Christiangramia</taxon>
    </lineage>
</organism>
<sequence length="121" mass="13730">MAWWWSSGRFLEGTDDAYVRADWVAVSAQVSGYVAEVLVADDADVQAGDLLLRLDPRDFRQRLRAAEAREAAAQAALEAQRAKLETLDRQLLEQVQTISRARADGEAARAEWRRAETDWRR</sequence>
<reference evidence="3 4" key="1">
    <citation type="submission" date="2019-07" db="EMBL/GenBank/DDBJ databases">
        <title>Gramella aestuarii sp. nov., isolated from a tidal flat, and emended description of Gramella echinicola.</title>
        <authorList>
            <person name="Liu L."/>
        </authorList>
    </citation>
    <scope>NUCLEOTIDE SEQUENCE [LARGE SCALE GENOMIC DNA]</scope>
    <source>
        <strain evidence="3 4">BS12</strain>
    </source>
</reference>
<comment type="caution">
    <text evidence="3">The sequence shown here is derived from an EMBL/GenBank/DDBJ whole genome shotgun (WGS) entry which is preliminary data.</text>
</comment>
<dbReference type="InterPro" id="IPR058625">
    <property type="entry name" value="MdtA-like_BSH"/>
</dbReference>
<proteinExistence type="predicted"/>
<dbReference type="EMBL" id="VJVW01000067">
    <property type="protein sequence ID" value="MUP43997.1"/>
    <property type="molecule type" value="Genomic_DNA"/>
</dbReference>
<keyword evidence="4" id="KW-1185">Reference proteome</keyword>
<dbReference type="Pfam" id="PF25917">
    <property type="entry name" value="BSH_RND"/>
    <property type="match status" value="1"/>
</dbReference>
<dbReference type="SUPFAM" id="SSF111369">
    <property type="entry name" value="HlyD-like secretion proteins"/>
    <property type="match status" value="1"/>
</dbReference>
<dbReference type="Gene3D" id="1.10.287.470">
    <property type="entry name" value="Helix hairpin bin"/>
    <property type="match status" value="1"/>
</dbReference>
<feature type="coiled-coil region" evidence="1">
    <location>
        <begin position="63"/>
        <end position="97"/>
    </location>
</feature>
<protein>
    <submittedName>
        <fullName evidence="3">Biotin/lipoyl-binding protein</fullName>
    </submittedName>
</protein>
<name>A0A7K1LT83_9FLAO</name>
<gene>
    <name evidence="3" type="ORF">FLP08_15605</name>
</gene>
<dbReference type="PANTHER" id="PTHR30386">
    <property type="entry name" value="MEMBRANE FUSION SUBUNIT OF EMRAB-TOLC MULTIDRUG EFFLUX PUMP"/>
    <property type="match status" value="1"/>
</dbReference>
<accession>A0A7K1LT83</accession>
<dbReference type="AlphaFoldDB" id="A0A7K1LT83"/>
<dbReference type="Gene3D" id="2.40.50.100">
    <property type="match status" value="1"/>
</dbReference>
<evidence type="ECO:0000259" key="2">
    <source>
        <dbReference type="Pfam" id="PF25917"/>
    </source>
</evidence>
<evidence type="ECO:0000313" key="3">
    <source>
        <dbReference type="EMBL" id="MUP43997.1"/>
    </source>
</evidence>
<evidence type="ECO:0000256" key="1">
    <source>
        <dbReference type="SAM" id="Coils"/>
    </source>
</evidence>
<keyword evidence="1" id="KW-0175">Coiled coil</keyword>
<dbReference type="PANTHER" id="PTHR30386:SF24">
    <property type="entry name" value="MULTIDRUG RESISTANCE EFFLUX PUMP"/>
    <property type="match status" value="1"/>
</dbReference>
<feature type="domain" description="Multidrug resistance protein MdtA-like barrel-sandwich hybrid" evidence="2">
    <location>
        <begin position="24"/>
        <end position="65"/>
    </location>
</feature>
<dbReference type="OrthoDB" id="9811754at2"/>